<evidence type="ECO:0000256" key="1">
    <source>
        <dbReference type="ARBA" id="ARBA00001966"/>
    </source>
</evidence>
<evidence type="ECO:0000256" key="5">
    <source>
        <dbReference type="ARBA" id="ARBA00023014"/>
    </source>
</evidence>
<evidence type="ECO:0000259" key="6">
    <source>
        <dbReference type="PROSITE" id="PS51332"/>
    </source>
</evidence>
<dbReference type="RefSeq" id="WP_053378267.1">
    <property type="nucleotide sequence ID" value="NZ_CP011801.1"/>
</dbReference>
<dbReference type="GO" id="GO:0003824">
    <property type="term" value="F:catalytic activity"/>
    <property type="evidence" value="ECO:0007669"/>
    <property type="project" value="InterPro"/>
</dbReference>
<dbReference type="PATRIC" id="fig|42253.5.peg.391"/>
<sequence length="637" mass="73299">MKQLIQPTRVAPDHGRTVAKRRLLLVDPYPRNNPYHLTASERRAVWFPKLSLPTIAAYTPDNWDVDLVDEAVEDIDFDDPCEMVGLSIMTCYAPRAYEIAAEFRKRGKIIVMGGVHPTYCPEEALQHCDAIVCGEAEDLWPELVADYEAGRMKREYRMTSFPSLENYRSPRVELLSPDAYMTRQCSFTTRGCHFDCEFCSVSPFNGKTTRRRPVQEVVREIVQVQRWVRSELIERISNEPFWQALKTTFRIRVGIDDGGIVAFVDDLHNSNRAYCRELWAALKPLKIKWGCQSTLFLGDDEEMVKLAAESGCVSVFVGMESLDEDCLEETNKPFNRVQKFSQEIKMFHDHGIMVNPGIVFGFDNDDESVFERAVEFLTKNQVELAYFNVLTPLPGTALFDRYNAAGRIFDRDWAKYDGKHVVFHPSRMTPEQLQEGFHWANHQFYSLPNIWRRLSGTQQRLIARWEMNREFRKLVKRACPKGRLSPTAKVLKNLQAKLPTFDTENLIPSALHAIKQRLDHKPAAQNLVLNIKAKRHDKFAALFVDLEGALDRLNAQELLQRLKEASEKARMDVIINFEHLKQATPDALRTLIDSDAIKAAIPHVKVRYRKFRDAFEASLQGLSLAGIEFLHEDFQDA</sequence>
<dbReference type="SFLD" id="SFLDG01082">
    <property type="entry name" value="B12-binding_domain_containing"/>
    <property type="match status" value="1"/>
</dbReference>
<dbReference type="Gene3D" id="3.40.50.280">
    <property type="entry name" value="Cobalamin-binding domain"/>
    <property type="match status" value="1"/>
</dbReference>
<comment type="cofactor">
    <cofactor evidence="1">
        <name>[4Fe-4S] cluster</name>
        <dbReference type="ChEBI" id="CHEBI:49883"/>
    </cofactor>
</comment>
<dbReference type="GO" id="GO:0051536">
    <property type="term" value="F:iron-sulfur cluster binding"/>
    <property type="evidence" value="ECO:0007669"/>
    <property type="project" value="UniProtKB-KW"/>
</dbReference>
<dbReference type="Proteomes" id="UP000069205">
    <property type="component" value="Chromosome"/>
</dbReference>
<dbReference type="CDD" id="cd02068">
    <property type="entry name" value="radical_SAM_B12_BD"/>
    <property type="match status" value="1"/>
</dbReference>
<dbReference type="EMBL" id="CP011801">
    <property type="protein sequence ID" value="ALA56840.1"/>
    <property type="molecule type" value="Genomic_DNA"/>
</dbReference>
<feature type="domain" description="Radical SAM core" evidence="7">
    <location>
        <begin position="177"/>
        <end position="426"/>
    </location>
</feature>
<dbReference type="GO" id="GO:0046872">
    <property type="term" value="F:metal ion binding"/>
    <property type="evidence" value="ECO:0007669"/>
    <property type="project" value="UniProtKB-KW"/>
</dbReference>
<dbReference type="PANTHER" id="PTHR43409:SF7">
    <property type="entry name" value="BLL1977 PROTEIN"/>
    <property type="match status" value="1"/>
</dbReference>
<keyword evidence="5" id="KW-0411">Iron-sulfur</keyword>
<dbReference type="InterPro" id="IPR007197">
    <property type="entry name" value="rSAM"/>
</dbReference>
<gene>
    <name evidence="8" type="ORF">NITMOv2_0404</name>
</gene>
<evidence type="ECO:0000256" key="3">
    <source>
        <dbReference type="ARBA" id="ARBA00022723"/>
    </source>
</evidence>
<dbReference type="CDD" id="cd01335">
    <property type="entry name" value="Radical_SAM"/>
    <property type="match status" value="1"/>
</dbReference>
<evidence type="ECO:0000313" key="8">
    <source>
        <dbReference type="EMBL" id="ALA56840.1"/>
    </source>
</evidence>
<dbReference type="KEGG" id="nmv:NITMOv2_0404"/>
<dbReference type="PANTHER" id="PTHR43409">
    <property type="entry name" value="ANAEROBIC MAGNESIUM-PROTOPORPHYRIN IX MONOMETHYL ESTER CYCLASE-RELATED"/>
    <property type="match status" value="1"/>
</dbReference>
<reference evidence="8 9" key="1">
    <citation type="journal article" date="2015" name="Proc. Natl. Acad. Sci. U.S.A.">
        <title>Expanded metabolic versatility of ubiquitous nitrite-oxidizing bacteria from the genus Nitrospira.</title>
        <authorList>
            <person name="Koch H."/>
            <person name="Lucker S."/>
            <person name="Albertsen M."/>
            <person name="Kitzinger K."/>
            <person name="Herbold C."/>
            <person name="Spieck E."/>
            <person name="Nielsen P.H."/>
            <person name="Wagner M."/>
            <person name="Daims H."/>
        </authorList>
    </citation>
    <scope>NUCLEOTIDE SEQUENCE [LARGE SCALE GENOMIC DNA]</scope>
    <source>
        <strain evidence="8 9">NSP M-1</strain>
    </source>
</reference>
<accession>A0A0K2G7C9</accession>
<dbReference type="Pfam" id="PF02310">
    <property type="entry name" value="B12-binding"/>
    <property type="match status" value="1"/>
</dbReference>
<dbReference type="Gene3D" id="3.80.30.20">
    <property type="entry name" value="tm_1862 like domain"/>
    <property type="match status" value="1"/>
</dbReference>
<dbReference type="SMART" id="SM00729">
    <property type="entry name" value="Elp3"/>
    <property type="match status" value="1"/>
</dbReference>
<dbReference type="PROSITE" id="PS51332">
    <property type="entry name" value="B12_BINDING"/>
    <property type="match status" value="1"/>
</dbReference>
<dbReference type="Pfam" id="PF04055">
    <property type="entry name" value="Radical_SAM"/>
    <property type="match status" value="1"/>
</dbReference>
<dbReference type="PROSITE" id="PS51918">
    <property type="entry name" value="RADICAL_SAM"/>
    <property type="match status" value="1"/>
</dbReference>
<keyword evidence="9" id="KW-1185">Reference proteome</keyword>
<dbReference type="InterPro" id="IPR006638">
    <property type="entry name" value="Elp3/MiaA/NifB-like_rSAM"/>
</dbReference>
<dbReference type="GO" id="GO:0031419">
    <property type="term" value="F:cobalamin binding"/>
    <property type="evidence" value="ECO:0007669"/>
    <property type="project" value="InterPro"/>
</dbReference>
<dbReference type="InterPro" id="IPR051198">
    <property type="entry name" value="BchE-like"/>
</dbReference>
<keyword evidence="2" id="KW-0949">S-adenosyl-L-methionine</keyword>
<dbReference type="InterPro" id="IPR058240">
    <property type="entry name" value="rSAM_sf"/>
</dbReference>
<dbReference type="GO" id="GO:0005829">
    <property type="term" value="C:cytosol"/>
    <property type="evidence" value="ECO:0007669"/>
    <property type="project" value="TreeGrafter"/>
</dbReference>
<proteinExistence type="predicted"/>
<dbReference type="InterPro" id="IPR023404">
    <property type="entry name" value="rSAM_horseshoe"/>
</dbReference>
<protein>
    <submittedName>
        <fullName evidence="8">Radical SAM (Modular protein)</fullName>
    </submittedName>
</protein>
<dbReference type="SUPFAM" id="SSF102114">
    <property type="entry name" value="Radical SAM enzymes"/>
    <property type="match status" value="1"/>
</dbReference>
<evidence type="ECO:0000256" key="2">
    <source>
        <dbReference type="ARBA" id="ARBA00022691"/>
    </source>
</evidence>
<feature type="domain" description="B12-binding" evidence="6">
    <location>
        <begin position="6"/>
        <end position="154"/>
    </location>
</feature>
<keyword evidence="4" id="KW-0408">Iron</keyword>
<evidence type="ECO:0000313" key="9">
    <source>
        <dbReference type="Proteomes" id="UP000069205"/>
    </source>
</evidence>
<evidence type="ECO:0000259" key="7">
    <source>
        <dbReference type="PROSITE" id="PS51918"/>
    </source>
</evidence>
<dbReference type="STRING" id="42253.NITMOv2_0404"/>
<keyword evidence="3" id="KW-0479">Metal-binding</keyword>
<dbReference type="InterPro" id="IPR006158">
    <property type="entry name" value="Cobalamin-bd"/>
</dbReference>
<dbReference type="AlphaFoldDB" id="A0A0K2G7C9"/>
<dbReference type="SFLD" id="SFLDS00029">
    <property type="entry name" value="Radical_SAM"/>
    <property type="match status" value="1"/>
</dbReference>
<evidence type="ECO:0000256" key="4">
    <source>
        <dbReference type="ARBA" id="ARBA00023004"/>
    </source>
</evidence>
<name>A0A0K2G7C9_NITMO</name>
<organism evidence="8 9">
    <name type="scientific">Nitrospira moscoviensis</name>
    <dbReference type="NCBI Taxonomy" id="42253"/>
    <lineage>
        <taxon>Bacteria</taxon>
        <taxon>Pseudomonadati</taxon>
        <taxon>Nitrospirota</taxon>
        <taxon>Nitrospiria</taxon>
        <taxon>Nitrospirales</taxon>
        <taxon>Nitrospiraceae</taxon>
        <taxon>Nitrospira</taxon>
    </lineage>
</organism>